<accession>A0ABZ1B930</accession>
<dbReference type="Proteomes" id="UP001324287">
    <property type="component" value="Chromosome"/>
</dbReference>
<evidence type="ECO:0000313" key="2">
    <source>
        <dbReference type="EMBL" id="WRL67314.1"/>
    </source>
</evidence>
<reference evidence="2 3" key="1">
    <citation type="submission" date="2023-12" db="EMBL/GenBank/DDBJ databases">
        <title>Blastococcus brunescens sp. nov., an actonobacterium isolated from sandstone collected in sahara desert.</title>
        <authorList>
            <person name="Gtari M."/>
            <person name="Ghodhbane F."/>
        </authorList>
    </citation>
    <scope>NUCLEOTIDE SEQUENCE [LARGE SCALE GENOMIC DNA]</scope>
    <source>
        <strain evidence="2 3">BMG 8361</strain>
    </source>
</reference>
<evidence type="ECO:0000256" key="1">
    <source>
        <dbReference type="SAM" id="MobiDB-lite"/>
    </source>
</evidence>
<gene>
    <name evidence="2" type="ORF">U6N30_27715</name>
</gene>
<protein>
    <submittedName>
        <fullName evidence="2">Uncharacterized protein</fullName>
    </submittedName>
</protein>
<name>A0ABZ1B930_9ACTN</name>
<sequence length="47" mass="4953">MVVVGEGDAVGGETDPSLRGARRRRFPVRDVVPGEHVVEGHSGVVLT</sequence>
<proteinExistence type="predicted"/>
<dbReference type="RefSeq" id="WP_324278621.1">
    <property type="nucleotide sequence ID" value="NZ_CP141261.1"/>
</dbReference>
<organism evidence="2 3">
    <name type="scientific">Blastococcus brunescens</name>
    <dbReference type="NCBI Taxonomy" id="1564165"/>
    <lineage>
        <taxon>Bacteria</taxon>
        <taxon>Bacillati</taxon>
        <taxon>Actinomycetota</taxon>
        <taxon>Actinomycetes</taxon>
        <taxon>Geodermatophilales</taxon>
        <taxon>Geodermatophilaceae</taxon>
        <taxon>Blastococcus</taxon>
    </lineage>
</organism>
<feature type="region of interest" description="Disordered" evidence="1">
    <location>
        <begin position="1"/>
        <end position="21"/>
    </location>
</feature>
<feature type="compositionally biased region" description="Low complexity" evidence="1">
    <location>
        <begin position="1"/>
        <end position="13"/>
    </location>
</feature>
<evidence type="ECO:0000313" key="3">
    <source>
        <dbReference type="Proteomes" id="UP001324287"/>
    </source>
</evidence>
<keyword evidence="3" id="KW-1185">Reference proteome</keyword>
<dbReference type="EMBL" id="CP141261">
    <property type="protein sequence ID" value="WRL67314.1"/>
    <property type="molecule type" value="Genomic_DNA"/>
</dbReference>